<evidence type="ECO:0000313" key="3">
    <source>
        <dbReference type="EMBL" id="GGP85817.1"/>
    </source>
</evidence>
<proteinExistence type="predicted"/>
<feature type="signal peptide" evidence="2">
    <location>
        <begin position="1"/>
        <end position="30"/>
    </location>
</feature>
<dbReference type="EMBL" id="BMRG01000029">
    <property type="protein sequence ID" value="GGP85817.1"/>
    <property type="molecule type" value="Genomic_DNA"/>
</dbReference>
<gene>
    <name evidence="3" type="ORF">GCM10010185_69430</name>
</gene>
<dbReference type="Proteomes" id="UP000639606">
    <property type="component" value="Unassembled WGS sequence"/>
</dbReference>
<dbReference type="PANTHER" id="PTHR34853">
    <property type="match status" value="1"/>
</dbReference>
<dbReference type="SUPFAM" id="SSF53474">
    <property type="entry name" value="alpha/beta-Hydrolases"/>
    <property type="match status" value="1"/>
</dbReference>
<keyword evidence="4" id="KW-1185">Reference proteome</keyword>
<feature type="region of interest" description="Disordered" evidence="1">
    <location>
        <begin position="28"/>
        <end position="54"/>
    </location>
</feature>
<dbReference type="GO" id="GO:0016042">
    <property type="term" value="P:lipid catabolic process"/>
    <property type="evidence" value="ECO:0007669"/>
    <property type="project" value="InterPro"/>
</dbReference>
<evidence type="ECO:0000256" key="1">
    <source>
        <dbReference type="SAM" id="MobiDB-lite"/>
    </source>
</evidence>
<evidence type="ECO:0000256" key="2">
    <source>
        <dbReference type="SAM" id="SignalP"/>
    </source>
</evidence>
<dbReference type="PIRSF" id="PIRSF029171">
    <property type="entry name" value="Esterase_LipA"/>
    <property type="match status" value="1"/>
</dbReference>
<dbReference type="InterPro" id="IPR005152">
    <property type="entry name" value="Lipase_secreted"/>
</dbReference>
<reference evidence="3" key="2">
    <citation type="submission" date="2020-09" db="EMBL/GenBank/DDBJ databases">
        <authorList>
            <person name="Sun Q."/>
            <person name="Ohkuma M."/>
        </authorList>
    </citation>
    <scope>NUCLEOTIDE SEQUENCE</scope>
    <source>
        <strain evidence="3">JCM 3313</strain>
    </source>
</reference>
<dbReference type="PANTHER" id="PTHR34853:SF1">
    <property type="entry name" value="LIPASE 5"/>
    <property type="match status" value="1"/>
</dbReference>
<name>A0A918AUA2_9PSEU</name>
<comment type="caution">
    <text evidence="3">The sequence shown here is derived from an EMBL/GenBank/DDBJ whole genome shotgun (WGS) entry which is preliminary data.</text>
</comment>
<reference evidence="3" key="1">
    <citation type="journal article" date="2014" name="Int. J. Syst. Evol. Microbiol.">
        <title>Complete genome sequence of Corynebacterium casei LMG S-19264T (=DSM 44701T), isolated from a smear-ripened cheese.</title>
        <authorList>
            <consortium name="US DOE Joint Genome Institute (JGI-PGF)"/>
            <person name="Walter F."/>
            <person name="Albersmeier A."/>
            <person name="Kalinowski J."/>
            <person name="Ruckert C."/>
        </authorList>
    </citation>
    <scope>NUCLEOTIDE SEQUENCE</scope>
    <source>
        <strain evidence="3">JCM 3313</strain>
    </source>
</reference>
<sequence>MPLHRWKAARLVVAAAVALTAVAAAPAASAAPATSSPAPSSPTAGLPRPDDDPFYAVPSRLGSKPDGAVLRSRRLPADALAVPAPAEVWQLLYKTRDNDGRATATVATLLVPTAPWTGGGPRPLLSYQTPEDGLATFCAPSYVLRSGAAVSPLAERQAGFDREQVAAAVRRGWAVVVPDYEGPKSQFLGASAAAHGVLDGIRAARSFGPARVHRQAPIGLWGYSGGGFATASAAQKQSGYAPELRISGVAQGGVITDLNASLRSVGEQSSGGWLLFGLAALRNAYPKAGVDRYLTASARAQADAVAHGCLGDAILSHPAPATLERFEAWPGSLTSGSFERFAHAASPLGFGGTPTAPVYMYHATGDELLPVAGARRLAAQYRERGADVVLVEDAAQDHSSEQSHGVPGAIAFLTQRFTQSK</sequence>
<organism evidence="3 4">
    <name type="scientific">Saccharothrix coeruleofusca</name>
    <dbReference type="NCBI Taxonomy" id="33919"/>
    <lineage>
        <taxon>Bacteria</taxon>
        <taxon>Bacillati</taxon>
        <taxon>Actinomycetota</taxon>
        <taxon>Actinomycetes</taxon>
        <taxon>Pseudonocardiales</taxon>
        <taxon>Pseudonocardiaceae</taxon>
        <taxon>Saccharothrix</taxon>
    </lineage>
</organism>
<dbReference type="RefSeq" id="WP_189227560.1">
    <property type="nucleotide sequence ID" value="NZ_BMRG01000029.1"/>
</dbReference>
<dbReference type="AlphaFoldDB" id="A0A918AUA2"/>
<dbReference type="Gene3D" id="1.10.260.130">
    <property type="match status" value="1"/>
</dbReference>
<dbReference type="Pfam" id="PF03583">
    <property type="entry name" value="LIP"/>
    <property type="match status" value="1"/>
</dbReference>
<feature type="chain" id="PRO_5037366958" evidence="2">
    <location>
        <begin position="31"/>
        <end position="421"/>
    </location>
</feature>
<dbReference type="Gene3D" id="3.40.50.1820">
    <property type="entry name" value="alpha/beta hydrolase"/>
    <property type="match status" value="1"/>
</dbReference>
<protein>
    <submittedName>
        <fullName evidence="3">Lipase</fullName>
    </submittedName>
</protein>
<accession>A0A918AUA2</accession>
<feature type="compositionally biased region" description="Low complexity" evidence="1">
    <location>
        <begin position="28"/>
        <end position="44"/>
    </location>
</feature>
<keyword evidence="2" id="KW-0732">Signal</keyword>
<dbReference type="InterPro" id="IPR029058">
    <property type="entry name" value="AB_hydrolase_fold"/>
</dbReference>
<dbReference type="GO" id="GO:0004806">
    <property type="term" value="F:triacylglycerol lipase activity"/>
    <property type="evidence" value="ECO:0007669"/>
    <property type="project" value="InterPro"/>
</dbReference>
<evidence type="ECO:0000313" key="4">
    <source>
        <dbReference type="Proteomes" id="UP000639606"/>
    </source>
</evidence>